<feature type="region of interest" description="Disordered" evidence="7">
    <location>
        <begin position="849"/>
        <end position="891"/>
    </location>
</feature>
<dbReference type="InterPro" id="IPR050220">
    <property type="entry name" value="Type_II_DNA_Topoisomerases"/>
</dbReference>
<dbReference type="GO" id="GO:0006265">
    <property type="term" value="P:DNA topological change"/>
    <property type="evidence" value="ECO:0007669"/>
    <property type="project" value="UniProtKB-UniRule"/>
</dbReference>
<gene>
    <name evidence="9" type="ORF">IAC32_03750</name>
</gene>
<dbReference type="AlphaFoldDB" id="A0A9D9EH24"/>
<evidence type="ECO:0000256" key="6">
    <source>
        <dbReference type="PROSITE-ProRule" id="PRU01384"/>
    </source>
</evidence>
<sequence>MDKDFISNEETDDIKEDNKALPATHYKIPDANDASIKHQLSGMFLNWFLDYSSYVILNRSIPYLLDGFKPVQRRILHSMRRMEDGRYNKVANIVGHTMQFHPHGDASIYEALVQLGQKKLLVDCQGNWGNVLTGDSAAAGRYIEARLSKFAMEVVFNPKTTDWQLSYDGRNKEPIVLPVKFPLLLAQGADGIGVGLTTKILPHNFNELADAAISYLKGENFILYPDFQTGGYIDVSKYNDGKRDGKIRIRAKIGKLDNKTLCISEIPYGTTTESLIDSILKANEKGKIQIKKVENNTSANVEILVHIAPGRSSDKTIDALYAFTQCQVSISPVCCVIYNDKPEFMGVSDVLKFSTDNTVRLLKEELLIRKVELQESIFFLSLEKIFISERMYKDPEFENAGSTDEAIDHIAMRMAAFKDRLFREIEREDLVKLLAIEMRRILKFNADKADRDIAAMQKEMQDVQYNLDHIIDFTINWFEHLKEKYGAAFPRLTEIRNFDNIEAVKVVDANEKLYINRADGFIGTSLKRDEFVCNCSDIDDVIIFYKDGKFKVVKVGEKIYVGKNIIHLAVFKKNDTRTIYNMVYRNGNGGASYMKRFYVNGISRDKEYDLTQGEPGTKVLYFSANPNGEAETIKVFLKPRPRVKSNIMERDFQTLAIKGRSSMGNLLTKFDVLKITLKHKGASTLGGRKVWFDFDILRLNYDGRGEYLGEFMGEDKLVYITKNGQCALSDFSLENHYPDDLMLIEKYDPEKTWTLALFDADQGFAYLKRFNIENSNKTVSLPGDNPASKLLFLTGTPHARLQVSFAGENANKGPVVIDCDEFIGVKSYKAKGKRISTFDVEGIEELEPAYVDEEPADENGASDNADEAGNASGNNTDGEIHQNENGEFSLF</sequence>
<protein>
    <submittedName>
        <fullName evidence="9">DNA gyrase/topoisomerase IV subunit A</fullName>
    </submittedName>
</protein>
<keyword evidence="3 6" id="KW-0799">Topoisomerase</keyword>
<feature type="active site" description="O-(5'-phospho-DNA)-tyrosine intermediate" evidence="6">
    <location>
        <position position="142"/>
    </location>
</feature>
<dbReference type="Pfam" id="PF00521">
    <property type="entry name" value="DNA_topoisoIV"/>
    <property type="match status" value="1"/>
</dbReference>
<dbReference type="PANTHER" id="PTHR43493">
    <property type="entry name" value="DNA GYRASE/TOPOISOMERASE SUBUNIT A"/>
    <property type="match status" value="1"/>
</dbReference>
<dbReference type="GO" id="GO:0005524">
    <property type="term" value="F:ATP binding"/>
    <property type="evidence" value="ECO:0007669"/>
    <property type="project" value="InterPro"/>
</dbReference>
<dbReference type="PANTHER" id="PTHR43493:SF5">
    <property type="entry name" value="DNA GYRASE SUBUNIT A, CHLOROPLASTIC_MITOCHONDRIAL"/>
    <property type="match status" value="1"/>
</dbReference>
<evidence type="ECO:0000256" key="3">
    <source>
        <dbReference type="ARBA" id="ARBA00023029"/>
    </source>
</evidence>
<evidence type="ECO:0000256" key="5">
    <source>
        <dbReference type="ARBA" id="ARBA00023235"/>
    </source>
</evidence>
<evidence type="ECO:0000259" key="8">
    <source>
        <dbReference type="PROSITE" id="PS52040"/>
    </source>
</evidence>
<feature type="domain" description="Topo IIA-type catalytic" evidence="8">
    <location>
        <begin position="61"/>
        <end position="481"/>
    </location>
</feature>
<reference evidence="9" key="1">
    <citation type="submission" date="2020-10" db="EMBL/GenBank/DDBJ databases">
        <authorList>
            <person name="Gilroy R."/>
        </authorList>
    </citation>
    <scope>NUCLEOTIDE SEQUENCE</scope>
    <source>
        <strain evidence="9">D3-1215</strain>
    </source>
</reference>
<dbReference type="Gene3D" id="3.90.199.10">
    <property type="entry name" value="Topoisomerase II, domain 5"/>
    <property type="match status" value="1"/>
</dbReference>
<evidence type="ECO:0000256" key="4">
    <source>
        <dbReference type="ARBA" id="ARBA00023125"/>
    </source>
</evidence>
<dbReference type="InterPro" id="IPR013757">
    <property type="entry name" value="Topo_IIA_A_a_sf"/>
</dbReference>
<dbReference type="SUPFAM" id="SSF56719">
    <property type="entry name" value="Type II DNA topoisomerase"/>
    <property type="match status" value="1"/>
</dbReference>
<dbReference type="PROSITE" id="PS52040">
    <property type="entry name" value="TOPO_IIA"/>
    <property type="match status" value="1"/>
</dbReference>
<evidence type="ECO:0000256" key="7">
    <source>
        <dbReference type="SAM" id="MobiDB-lite"/>
    </source>
</evidence>
<keyword evidence="4 6" id="KW-0238">DNA-binding</keyword>
<dbReference type="GO" id="GO:0003677">
    <property type="term" value="F:DNA binding"/>
    <property type="evidence" value="ECO:0007669"/>
    <property type="project" value="UniProtKB-UniRule"/>
</dbReference>
<dbReference type="EMBL" id="JADIMR010000053">
    <property type="protein sequence ID" value="MBO8446843.1"/>
    <property type="molecule type" value="Genomic_DNA"/>
</dbReference>
<dbReference type="Gene3D" id="3.30.1360.40">
    <property type="match status" value="1"/>
</dbReference>
<dbReference type="InterPro" id="IPR013760">
    <property type="entry name" value="Topo_IIA-like_dom_sf"/>
</dbReference>
<reference evidence="9" key="2">
    <citation type="journal article" date="2021" name="PeerJ">
        <title>Extensive microbial diversity within the chicken gut microbiome revealed by metagenomics and culture.</title>
        <authorList>
            <person name="Gilroy R."/>
            <person name="Ravi A."/>
            <person name="Getino M."/>
            <person name="Pursley I."/>
            <person name="Horton D.L."/>
            <person name="Alikhan N.F."/>
            <person name="Baker D."/>
            <person name="Gharbi K."/>
            <person name="Hall N."/>
            <person name="Watson M."/>
            <person name="Adriaenssens E.M."/>
            <person name="Foster-Nyarko E."/>
            <person name="Jarju S."/>
            <person name="Secka A."/>
            <person name="Antonio M."/>
            <person name="Oren A."/>
            <person name="Chaudhuri R.R."/>
            <person name="La Ragione R."/>
            <person name="Hildebrand F."/>
            <person name="Pallen M.J."/>
        </authorList>
    </citation>
    <scope>NUCLEOTIDE SEQUENCE</scope>
    <source>
        <strain evidence="9">D3-1215</strain>
    </source>
</reference>
<comment type="catalytic activity">
    <reaction evidence="1 6">
        <text>ATP-dependent breakage, passage and rejoining of double-stranded DNA.</text>
        <dbReference type="EC" id="5.6.2.2"/>
    </reaction>
</comment>
<accession>A0A9D9EH24</accession>
<dbReference type="NCBIfam" id="NF009397">
    <property type="entry name" value="PRK12758.1"/>
    <property type="match status" value="1"/>
</dbReference>
<proteinExistence type="inferred from homology"/>
<dbReference type="GO" id="GO:0003918">
    <property type="term" value="F:DNA topoisomerase type II (double strand cut, ATP-hydrolyzing) activity"/>
    <property type="evidence" value="ECO:0007669"/>
    <property type="project" value="UniProtKB-EC"/>
</dbReference>
<evidence type="ECO:0000313" key="10">
    <source>
        <dbReference type="Proteomes" id="UP000823637"/>
    </source>
</evidence>
<dbReference type="NCBIfam" id="NF007209">
    <property type="entry name" value="PRK09631.1"/>
    <property type="match status" value="1"/>
</dbReference>
<dbReference type="GO" id="GO:0009330">
    <property type="term" value="C:DNA topoisomerase type II (double strand cut, ATP-hydrolyzing) complex"/>
    <property type="evidence" value="ECO:0007669"/>
    <property type="project" value="TreeGrafter"/>
</dbReference>
<keyword evidence="5 6" id="KW-0413">Isomerase</keyword>
<evidence type="ECO:0000256" key="1">
    <source>
        <dbReference type="ARBA" id="ARBA00000185"/>
    </source>
</evidence>
<evidence type="ECO:0000313" key="9">
    <source>
        <dbReference type="EMBL" id="MBO8446843.1"/>
    </source>
</evidence>
<dbReference type="InterPro" id="IPR002205">
    <property type="entry name" value="Topo_IIA_dom_A"/>
</dbReference>
<comment type="caution">
    <text evidence="9">The sequence shown here is derived from an EMBL/GenBank/DDBJ whole genome shotgun (WGS) entry which is preliminary data.</text>
</comment>
<comment type="similarity">
    <text evidence="2">Belongs to the type II topoisomerase GyrA/ParC subunit family.</text>
</comment>
<dbReference type="GO" id="GO:0005737">
    <property type="term" value="C:cytoplasm"/>
    <property type="evidence" value="ECO:0007669"/>
    <property type="project" value="TreeGrafter"/>
</dbReference>
<dbReference type="Proteomes" id="UP000823637">
    <property type="component" value="Unassembled WGS sequence"/>
</dbReference>
<organism evidence="9 10">
    <name type="scientific">Candidatus Enterocola intestinipullorum</name>
    <dbReference type="NCBI Taxonomy" id="2840783"/>
    <lineage>
        <taxon>Bacteria</taxon>
        <taxon>Pseudomonadati</taxon>
        <taxon>Bacteroidota</taxon>
        <taxon>Bacteroidia</taxon>
        <taxon>Bacteroidales</taxon>
        <taxon>Candidatus Enterocola</taxon>
    </lineage>
</organism>
<dbReference type="SMART" id="SM00434">
    <property type="entry name" value="TOP4c"/>
    <property type="match status" value="1"/>
</dbReference>
<dbReference type="InterPro" id="IPR013758">
    <property type="entry name" value="Topo_IIA_A/C_ab"/>
</dbReference>
<dbReference type="Gene3D" id="1.10.268.10">
    <property type="entry name" value="Topoisomerase, domain 3"/>
    <property type="match status" value="1"/>
</dbReference>
<evidence type="ECO:0000256" key="2">
    <source>
        <dbReference type="ARBA" id="ARBA00008263"/>
    </source>
</evidence>
<name>A0A9D9EH24_9BACT</name>